<keyword evidence="1" id="KW-1133">Transmembrane helix</keyword>
<dbReference type="OrthoDB" id="2610916at2"/>
<evidence type="ECO:0000313" key="2">
    <source>
        <dbReference type="EMBL" id="RSU02312.1"/>
    </source>
</evidence>
<evidence type="ECO:0000256" key="1">
    <source>
        <dbReference type="SAM" id="Phobius"/>
    </source>
</evidence>
<evidence type="ECO:0000313" key="3">
    <source>
        <dbReference type="Proteomes" id="UP000288197"/>
    </source>
</evidence>
<dbReference type="GeneID" id="63146384"/>
<accession>A0A369AX44</accession>
<reference evidence="2 3" key="1">
    <citation type="submission" date="2017-05" db="EMBL/GenBank/DDBJ databases">
        <title>Vagococcus spp. assemblies.</title>
        <authorList>
            <person name="Gulvik C.A."/>
        </authorList>
    </citation>
    <scope>NUCLEOTIDE SEQUENCE [LARGE SCALE GENOMIC DNA]</scope>
    <source>
        <strain evidence="2 3">NCFB 2497</strain>
    </source>
</reference>
<keyword evidence="3" id="KW-1185">Reference proteome</keyword>
<comment type="caution">
    <text evidence="2">The sequence shown here is derived from an EMBL/GenBank/DDBJ whole genome shotgun (WGS) entry which is preliminary data.</text>
</comment>
<proteinExistence type="predicted"/>
<evidence type="ECO:0008006" key="4">
    <source>
        <dbReference type="Google" id="ProtNLM"/>
    </source>
</evidence>
<name>A0A369AX44_9ENTE</name>
<protein>
    <recommendedName>
        <fullName evidence="4">DUF3021 family protein</fullName>
    </recommendedName>
</protein>
<gene>
    <name evidence="2" type="ORF">CBF32_06925</name>
</gene>
<dbReference type="Proteomes" id="UP000288197">
    <property type="component" value="Unassembled WGS sequence"/>
</dbReference>
<feature type="transmembrane region" description="Helical" evidence="1">
    <location>
        <begin position="12"/>
        <end position="31"/>
    </location>
</feature>
<keyword evidence="1" id="KW-0472">Membrane</keyword>
<sequence length="136" mass="15754">MYKQLKQNFIQTTLGSILWFSFLASLIFYNKTVPFNFLWHIIGIGLLFGITFGLVYPYFWKYATTGATTNIILSTIINLLCGLLGVYLFSTEMFSLITPYIWLVTLLTLIGHIIAFYFYSKHENKQQAKKLNQLLS</sequence>
<feature type="transmembrane region" description="Helical" evidence="1">
    <location>
        <begin position="101"/>
        <end position="120"/>
    </location>
</feature>
<dbReference type="RefSeq" id="WP_086341278.1">
    <property type="nucleotide sequence ID" value="NZ_CP081459.1"/>
</dbReference>
<keyword evidence="1" id="KW-0812">Transmembrane</keyword>
<feature type="transmembrane region" description="Helical" evidence="1">
    <location>
        <begin position="37"/>
        <end position="59"/>
    </location>
</feature>
<feature type="transmembrane region" description="Helical" evidence="1">
    <location>
        <begin position="71"/>
        <end position="89"/>
    </location>
</feature>
<dbReference type="EMBL" id="NGJX01000005">
    <property type="protein sequence ID" value="RSU02312.1"/>
    <property type="molecule type" value="Genomic_DNA"/>
</dbReference>
<dbReference type="AlphaFoldDB" id="A0A369AX44"/>
<organism evidence="2 3">
    <name type="scientific">Vagococcus fluvialis</name>
    <dbReference type="NCBI Taxonomy" id="2738"/>
    <lineage>
        <taxon>Bacteria</taxon>
        <taxon>Bacillati</taxon>
        <taxon>Bacillota</taxon>
        <taxon>Bacilli</taxon>
        <taxon>Lactobacillales</taxon>
        <taxon>Enterococcaceae</taxon>
        <taxon>Vagococcus</taxon>
    </lineage>
</organism>